<feature type="modified residue" description="Phosphohistidine" evidence="12">
    <location>
        <position position="650"/>
    </location>
</feature>
<keyword evidence="10" id="KW-0902">Two-component regulatory system</keyword>
<dbReference type="SUPFAM" id="SSF55874">
    <property type="entry name" value="ATPase domain of HSP90 chaperone/DNA topoisomerase II/histidine kinase"/>
    <property type="match status" value="1"/>
</dbReference>
<sequence>MTEDDDKIRRLERRLAREKQARQLAENLLEEKSLALFTSNQQLLNLSQNLQQEVARQTLELVQARDAALASAKAKSEFLANMSHEIRTPLNGVLGMLHALQSCENPVQRSSLINSALGSSKLLLAVINDILDFSKIESVGIELEEQEFDLRQTLESVAHSFAPMARSKGIDVITELDMRLPFACKGDGFRLQQVVNNLISNAVKFTQQGHIILRAQVLDNGKIRIAVEDTGCGIASENVEKIFQAFNQADTSVTRQFGGTGLGLAICAKILQAMHCQLNLTSELNHGSCFYFDVQLRALADGNMLSWVGARLHATGIIVVSANSRYIEKFEHIFRPLDPAFLRGVTSLQDVGEAFMHDAPKICLIYDVGQQGNADLQLLRRLRQQHPHLRILCLESYDNHYLVSDEVDGYLLKPVRVRELLQSILDEVVSERLQMSQGAKLTVLPWRHVRVLVVDDNDINLQVANSLLSELGCHVTCAQGGKIALELLAERDFDLVFMDIQMPGMDGMTTTQKIRQMGGKFAALPVIAMTAHALEEERQKHLNAGMDDHVSKPIEPTVLYRVLEQFVPASKRLATKPGPSNSPAGASSAKADDEPWHSLSLSDAATHLRQHPALLNRLLVQFHQQFADAAAQLGEALQHGDNKRAIHISHSVKGAGANLGLQTISSLAAQIEQTLKQGKSVEVSTLTALQQAFEPLTVWVSQHQADASTQPDIDPSEPQGVEPERMAAQLVQIHQLLLTNMGSAMQHWQTLWKHCSAPQRAALAEVADCLENFEVEQARQLLAQLNNQLIAASEDS</sequence>
<feature type="domain" description="Histidine kinase" evidence="16">
    <location>
        <begin position="81"/>
        <end position="298"/>
    </location>
</feature>
<dbReference type="InterPro" id="IPR036641">
    <property type="entry name" value="HPT_dom_sf"/>
</dbReference>
<dbReference type="InterPro" id="IPR003661">
    <property type="entry name" value="HisK_dim/P_dom"/>
</dbReference>
<keyword evidence="9" id="KW-1133">Transmembrane helix</keyword>
<comment type="caution">
    <text evidence="19">The sequence shown here is derived from an EMBL/GenBank/DDBJ whole genome shotgun (WGS) entry which is preliminary data.</text>
</comment>
<evidence type="ECO:0000256" key="10">
    <source>
        <dbReference type="ARBA" id="ARBA00023012"/>
    </source>
</evidence>
<keyword evidence="7" id="KW-0547">Nucleotide-binding</keyword>
<dbReference type="RefSeq" id="WP_131259647.1">
    <property type="nucleotide sequence ID" value="NZ_JBHSUS010000001.1"/>
</dbReference>
<dbReference type="CDD" id="cd16922">
    <property type="entry name" value="HATPase_EvgS-ArcB-TorS-like"/>
    <property type="match status" value="1"/>
</dbReference>
<dbReference type="SUPFAM" id="SSF47384">
    <property type="entry name" value="Homodimeric domain of signal transducing histidine kinase"/>
    <property type="match status" value="1"/>
</dbReference>
<dbReference type="CDD" id="cd17546">
    <property type="entry name" value="REC_hyHK_CKI1_RcsC-like"/>
    <property type="match status" value="1"/>
</dbReference>
<comment type="subcellular location">
    <subcellularLocation>
        <location evidence="2">Cell membrane</location>
        <topology evidence="2">Multi-pass membrane protein</topology>
    </subcellularLocation>
</comment>
<evidence type="ECO:0000256" key="11">
    <source>
        <dbReference type="ARBA" id="ARBA00023136"/>
    </source>
</evidence>
<evidence type="ECO:0000256" key="6">
    <source>
        <dbReference type="ARBA" id="ARBA00022692"/>
    </source>
</evidence>
<dbReference type="SMART" id="SM00448">
    <property type="entry name" value="REC"/>
    <property type="match status" value="1"/>
</dbReference>
<comment type="catalytic activity">
    <reaction evidence="1">
        <text>ATP + protein L-histidine = ADP + protein N-phospho-L-histidine.</text>
        <dbReference type="EC" id="2.7.13.3"/>
    </reaction>
</comment>
<dbReference type="InterPro" id="IPR036890">
    <property type="entry name" value="HATPase_C_sf"/>
</dbReference>
<organism evidence="19 20">
    <name type="scientific">Pseudobowmanella zhangzhouensis</name>
    <dbReference type="NCBI Taxonomy" id="1537679"/>
    <lineage>
        <taxon>Bacteria</taxon>
        <taxon>Pseudomonadati</taxon>
        <taxon>Pseudomonadota</taxon>
        <taxon>Gammaproteobacteria</taxon>
        <taxon>Alteromonadales</taxon>
        <taxon>Alteromonadaceae</taxon>
    </lineage>
</organism>
<evidence type="ECO:0000256" key="3">
    <source>
        <dbReference type="ARBA" id="ARBA00012438"/>
    </source>
</evidence>
<dbReference type="InterPro" id="IPR001789">
    <property type="entry name" value="Sig_transdc_resp-reg_receiver"/>
</dbReference>
<dbReference type="PROSITE" id="PS50109">
    <property type="entry name" value="HIS_KIN"/>
    <property type="match status" value="1"/>
</dbReference>
<dbReference type="PANTHER" id="PTHR45339">
    <property type="entry name" value="HYBRID SIGNAL TRANSDUCTION HISTIDINE KINASE J"/>
    <property type="match status" value="1"/>
</dbReference>
<feature type="compositionally biased region" description="Low complexity" evidence="15">
    <location>
        <begin position="576"/>
        <end position="589"/>
    </location>
</feature>
<keyword evidence="5 13" id="KW-0597">Phosphoprotein</keyword>
<dbReference type="Pfam" id="PF01627">
    <property type="entry name" value="Hpt"/>
    <property type="match status" value="1"/>
</dbReference>
<dbReference type="InterPro" id="IPR011006">
    <property type="entry name" value="CheY-like_superfamily"/>
</dbReference>
<dbReference type="Pfam" id="PF00072">
    <property type="entry name" value="Response_reg"/>
    <property type="match status" value="1"/>
</dbReference>
<evidence type="ECO:0000259" key="18">
    <source>
        <dbReference type="PROSITE" id="PS50894"/>
    </source>
</evidence>
<protein>
    <recommendedName>
        <fullName evidence="3">histidine kinase</fullName>
        <ecNumber evidence="3">2.7.13.3</ecNumber>
    </recommendedName>
</protein>
<feature type="domain" description="Response regulatory" evidence="17">
    <location>
        <begin position="450"/>
        <end position="567"/>
    </location>
</feature>
<evidence type="ECO:0000313" key="19">
    <source>
        <dbReference type="EMBL" id="MFC6440691.1"/>
    </source>
</evidence>
<dbReference type="Gene3D" id="1.20.120.160">
    <property type="entry name" value="HPT domain"/>
    <property type="match status" value="1"/>
</dbReference>
<evidence type="ECO:0000256" key="9">
    <source>
        <dbReference type="ARBA" id="ARBA00022989"/>
    </source>
</evidence>
<dbReference type="InterPro" id="IPR036097">
    <property type="entry name" value="HisK_dim/P_sf"/>
</dbReference>
<dbReference type="SUPFAM" id="SSF52172">
    <property type="entry name" value="CheY-like"/>
    <property type="match status" value="2"/>
</dbReference>
<dbReference type="Gene3D" id="1.10.287.130">
    <property type="match status" value="1"/>
</dbReference>
<evidence type="ECO:0000259" key="16">
    <source>
        <dbReference type="PROSITE" id="PS50109"/>
    </source>
</evidence>
<dbReference type="Gene3D" id="3.40.50.2300">
    <property type="match status" value="2"/>
</dbReference>
<dbReference type="EC" id="2.7.13.3" evidence="3"/>
<dbReference type="EMBL" id="JBHSUS010000001">
    <property type="protein sequence ID" value="MFC6440691.1"/>
    <property type="molecule type" value="Genomic_DNA"/>
</dbReference>
<dbReference type="Proteomes" id="UP001596364">
    <property type="component" value="Unassembled WGS sequence"/>
</dbReference>
<dbReference type="SMART" id="SM00387">
    <property type="entry name" value="HATPase_c"/>
    <property type="match status" value="1"/>
</dbReference>
<dbReference type="SMART" id="SM00388">
    <property type="entry name" value="HisKA"/>
    <property type="match status" value="1"/>
</dbReference>
<keyword evidence="20" id="KW-1185">Reference proteome</keyword>
<feature type="domain" description="HPt" evidence="18">
    <location>
        <begin position="611"/>
        <end position="703"/>
    </location>
</feature>
<reference evidence="20" key="1">
    <citation type="journal article" date="2019" name="Int. J. Syst. Evol. Microbiol.">
        <title>The Global Catalogue of Microorganisms (GCM) 10K type strain sequencing project: providing services to taxonomists for standard genome sequencing and annotation.</title>
        <authorList>
            <consortium name="The Broad Institute Genomics Platform"/>
            <consortium name="The Broad Institute Genome Sequencing Center for Infectious Disease"/>
            <person name="Wu L."/>
            <person name="Ma J."/>
        </authorList>
    </citation>
    <scope>NUCLEOTIDE SEQUENCE [LARGE SCALE GENOMIC DNA]</scope>
    <source>
        <strain evidence="20">CGMCC 1.16031</strain>
    </source>
</reference>
<evidence type="ECO:0000256" key="4">
    <source>
        <dbReference type="ARBA" id="ARBA00022475"/>
    </source>
</evidence>
<keyword evidence="14" id="KW-0175">Coiled coil</keyword>
<name>A0ABW1XLK0_9ALTE</name>
<evidence type="ECO:0000256" key="14">
    <source>
        <dbReference type="SAM" id="Coils"/>
    </source>
</evidence>
<feature type="modified residue" description="4-aspartylphosphate" evidence="13">
    <location>
        <position position="499"/>
    </location>
</feature>
<dbReference type="PANTHER" id="PTHR45339:SF1">
    <property type="entry name" value="HYBRID SIGNAL TRANSDUCTION HISTIDINE KINASE J"/>
    <property type="match status" value="1"/>
</dbReference>
<keyword evidence="11" id="KW-0472">Membrane</keyword>
<evidence type="ECO:0000259" key="17">
    <source>
        <dbReference type="PROSITE" id="PS50110"/>
    </source>
</evidence>
<dbReference type="InterPro" id="IPR003594">
    <property type="entry name" value="HATPase_dom"/>
</dbReference>
<dbReference type="PROSITE" id="PS50894">
    <property type="entry name" value="HPT"/>
    <property type="match status" value="1"/>
</dbReference>
<evidence type="ECO:0000256" key="13">
    <source>
        <dbReference type="PROSITE-ProRule" id="PRU00169"/>
    </source>
</evidence>
<evidence type="ECO:0000256" key="8">
    <source>
        <dbReference type="ARBA" id="ARBA00022840"/>
    </source>
</evidence>
<dbReference type="PRINTS" id="PR00344">
    <property type="entry name" value="BCTRLSENSOR"/>
</dbReference>
<dbReference type="InterPro" id="IPR005467">
    <property type="entry name" value="His_kinase_dom"/>
</dbReference>
<gene>
    <name evidence="19" type="ORF">ACFP85_11105</name>
</gene>
<dbReference type="PROSITE" id="PS50110">
    <property type="entry name" value="RESPONSE_REGULATORY"/>
    <property type="match status" value="1"/>
</dbReference>
<keyword evidence="8" id="KW-0067">ATP-binding</keyword>
<evidence type="ECO:0000313" key="20">
    <source>
        <dbReference type="Proteomes" id="UP001596364"/>
    </source>
</evidence>
<evidence type="ECO:0000256" key="5">
    <source>
        <dbReference type="ARBA" id="ARBA00022553"/>
    </source>
</evidence>
<dbReference type="Pfam" id="PF02518">
    <property type="entry name" value="HATPase_c"/>
    <property type="match status" value="1"/>
</dbReference>
<evidence type="ECO:0000256" key="12">
    <source>
        <dbReference type="PROSITE-ProRule" id="PRU00110"/>
    </source>
</evidence>
<keyword evidence="6" id="KW-0812">Transmembrane</keyword>
<dbReference type="Gene3D" id="3.30.565.10">
    <property type="entry name" value="Histidine kinase-like ATPase, C-terminal domain"/>
    <property type="match status" value="1"/>
</dbReference>
<feature type="coiled-coil region" evidence="14">
    <location>
        <begin position="1"/>
        <end position="67"/>
    </location>
</feature>
<evidence type="ECO:0000256" key="1">
    <source>
        <dbReference type="ARBA" id="ARBA00000085"/>
    </source>
</evidence>
<accession>A0ABW1XLK0</accession>
<keyword evidence="4" id="KW-1003">Cell membrane</keyword>
<proteinExistence type="predicted"/>
<dbReference type="SUPFAM" id="SSF47226">
    <property type="entry name" value="Histidine-containing phosphotransfer domain, HPT domain"/>
    <property type="match status" value="1"/>
</dbReference>
<dbReference type="InterPro" id="IPR004358">
    <property type="entry name" value="Sig_transdc_His_kin-like_C"/>
</dbReference>
<evidence type="ECO:0000256" key="15">
    <source>
        <dbReference type="SAM" id="MobiDB-lite"/>
    </source>
</evidence>
<evidence type="ECO:0000256" key="7">
    <source>
        <dbReference type="ARBA" id="ARBA00022741"/>
    </source>
</evidence>
<feature type="region of interest" description="Disordered" evidence="15">
    <location>
        <begin position="572"/>
        <end position="595"/>
    </location>
</feature>
<dbReference type="CDD" id="cd00082">
    <property type="entry name" value="HisKA"/>
    <property type="match status" value="1"/>
</dbReference>
<dbReference type="Pfam" id="PF00512">
    <property type="entry name" value="HisKA"/>
    <property type="match status" value="1"/>
</dbReference>
<evidence type="ECO:0000256" key="2">
    <source>
        <dbReference type="ARBA" id="ARBA00004651"/>
    </source>
</evidence>
<dbReference type="InterPro" id="IPR008207">
    <property type="entry name" value="Sig_transdc_His_kin_Hpt_dom"/>
</dbReference>